<evidence type="ECO:0000256" key="7">
    <source>
        <dbReference type="ARBA" id="ARBA00008299"/>
    </source>
</evidence>
<dbReference type="AlphaFoldDB" id="A0A1X9SQV3"/>
<dbReference type="Pfam" id="PF01502">
    <property type="entry name" value="PRA-CH"/>
    <property type="match status" value="1"/>
</dbReference>
<dbReference type="NCBIfam" id="NF002747">
    <property type="entry name" value="PRK02759.1"/>
    <property type="match status" value="1"/>
</dbReference>
<evidence type="ECO:0000313" key="16">
    <source>
        <dbReference type="EMBL" id="ARQ98644.1"/>
    </source>
</evidence>
<evidence type="ECO:0000256" key="9">
    <source>
        <dbReference type="ARBA" id="ARBA00022605"/>
    </source>
</evidence>
<comment type="similarity">
    <text evidence="6 15">In the C-terminal section; belongs to the PRA-PH family.</text>
</comment>
<evidence type="ECO:0000256" key="6">
    <source>
        <dbReference type="ARBA" id="ARBA00007731"/>
    </source>
</evidence>
<dbReference type="SUPFAM" id="SSF101386">
    <property type="entry name" value="all-alpha NTP pyrophosphatases"/>
    <property type="match status" value="1"/>
</dbReference>
<dbReference type="PANTHER" id="PTHR42945">
    <property type="entry name" value="HISTIDINE BIOSYNTHESIS BIFUNCTIONAL PROTEIN"/>
    <property type="match status" value="1"/>
</dbReference>
<dbReference type="Gene3D" id="1.10.287.1080">
    <property type="entry name" value="MazG-like"/>
    <property type="match status" value="1"/>
</dbReference>
<organism evidence="16 17">
    <name type="scientific">Campylobacter devanensis</name>
    <dbReference type="NCBI Taxonomy" id="3161138"/>
    <lineage>
        <taxon>Bacteria</taxon>
        <taxon>Pseudomonadati</taxon>
        <taxon>Campylobacterota</taxon>
        <taxon>Epsilonproteobacteria</taxon>
        <taxon>Campylobacterales</taxon>
        <taxon>Campylobacteraceae</taxon>
        <taxon>Campylobacter</taxon>
    </lineage>
</organism>
<dbReference type="GO" id="GO:0004635">
    <property type="term" value="F:phosphoribosyl-AMP cyclohydrolase activity"/>
    <property type="evidence" value="ECO:0007669"/>
    <property type="project" value="UniProtKB-UniRule"/>
</dbReference>
<dbReference type="GO" id="GO:0005524">
    <property type="term" value="F:ATP binding"/>
    <property type="evidence" value="ECO:0007669"/>
    <property type="project" value="UniProtKB-KW"/>
</dbReference>
<evidence type="ECO:0000256" key="8">
    <source>
        <dbReference type="ARBA" id="ARBA00022490"/>
    </source>
</evidence>
<dbReference type="InterPro" id="IPR002496">
    <property type="entry name" value="PRib_AMP_CycHydrolase_dom"/>
</dbReference>
<dbReference type="GO" id="GO:0000105">
    <property type="term" value="P:L-histidine biosynthetic process"/>
    <property type="evidence" value="ECO:0007669"/>
    <property type="project" value="UniProtKB-UniRule"/>
</dbReference>
<keyword evidence="17" id="KW-1185">Reference proteome</keyword>
<keyword evidence="8 15" id="KW-0963">Cytoplasm</keyword>
<dbReference type="HAMAP" id="MF_01019">
    <property type="entry name" value="HisIE"/>
    <property type="match status" value="1"/>
</dbReference>
<evidence type="ECO:0000256" key="15">
    <source>
        <dbReference type="HAMAP-Rule" id="MF_01019"/>
    </source>
</evidence>
<comment type="subcellular location">
    <subcellularLocation>
        <location evidence="3 15">Cytoplasm</location>
    </subcellularLocation>
</comment>
<evidence type="ECO:0000256" key="3">
    <source>
        <dbReference type="ARBA" id="ARBA00004496"/>
    </source>
</evidence>
<proteinExistence type="inferred from homology"/>
<dbReference type="EC" id="3.5.4.19" evidence="15"/>
<dbReference type="CDD" id="cd11534">
    <property type="entry name" value="NTP-PPase_HisIE_like"/>
    <property type="match status" value="1"/>
</dbReference>
<keyword evidence="12 15" id="KW-0067">ATP-binding</keyword>
<dbReference type="HAMAP" id="MF_01021">
    <property type="entry name" value="HisI"/>
    <property type="match status" value="1"/>
</dbReference>
<dbReference type="STRING" id="1660064.CIGN_0334"/>
<dbReference type="InterPro" id="IPR008179">
    <property type="entry name" value="HisE"/>
</dbReference>
<dbReference type="InterPro" id="IPR021130">
    <property type="entry name" value="PRib-ATP_PPHydrolase-like"/>
</dbReference>
<gene>
    <name evidence="15 16" type="primary">hisIE</name>
    <name evidence="15" type="synonym">hisI</name>
    <name evidence="16" type="ORF">CIGN_0334</name>
</gene>
<feature type="region of interest" description="Phosphoribosyl-AMP cyclohydrolase" evidence="15">
    <location>
        <begin position="1"/>
        <end position="123"/>
    </location>
</feature>
<dbReference type="InterPro" id="IPR038019">
    <property type="entry name" value="PRib_AMP_CycHydrolase_sf"/>
</dbReference>
<reference evidence="16 17" key="1">
    <citation type="journal article" date="2017" name="Genome Biol. Evol.">
        <title>Comparative Genomic Analysis Identifies a Campylobacter Clade Deficient in Selenium Metabolism.</title>
        <authorList>
            <person name="Miller W.G."/>
            <person name="Yee E."/>
            <person name="Lopes B.S."/>
            <person name="Chapman M.H."/>
            <person name="Huynh S."/>
            <person name="Bono J.L."/>
            <person name="Parker C.T."/>
            <person name="Strachan N.J.C."/>
            <person name="Forbes K.J."/>
        </authorList>
    </citation>
    <scope>NUCLEOTIDE SEQUENCE [LARGE SCALE GENOMIC DNA]</scope>
    <source>
        <strain evidence="16 17">NCTC 13003</strain>
    </source>
</reference>
<comment type="similarity">
    <text evidence="7 15">In the N-terminal section; belongs to the PRA-CH family.</text>
</comment>
<dbReference type="EMBL" id="CP018788">
    <property type="protein sequence ID" value="ARQ98644.1"/>
    <property type="molecule type" value="Genomic_DNA"/>
</dbReference>
<evidence type="ECO:0000256" key="10">
    <source>
        <dbReference type="ARBA" id="ARBA00022741"/>
    </source>
</evidence>
<keyword evidence="13 15" id="KW-0368">Histidine biosynthesis</keyword>
<dbReference type="NCBIfam" id="NF000768">
    <property type="entry name" value="PRK00051.1"/>
    <property type="match status" value="1"/>
</dbReference>
<comment type="catalytic activity">
    <reaction evidence="2 15">
        <text>1-(5-phospho-beta-D-ribosyl)-ATP + H2O = 1-(5-phospho-beta-D-ribosyl)-5'-AMP + diphosphate + H(+)</text>
        <dbReference type="Rhea" id="RHEA:22828"/>
        <dbReference type="ChEBI" id="CHEBI:15377"/>
        <dbReference type="ChEBI" id="CHEBI:15378"/>
        <dbReference type="ChEBI" id="CHEBI:33019"/>
        <dbReference type="ChEBI" id="CHEBI:59457"/>
        <dbReference type="ChEBI" id="CHEBI:73183"/>
        <dbReference type="EC" id="3.6.1.31"/>
    </reaction>
</comment>
<sequence length="245" mass="27906">MSVSVNWDKINGMLPVVVQEATTSEVLMLAYMNQEAFELTKSTGLAHYYSRTKSRIWKKGEESGNFQIVKSISLDCDSDALLLKIEQIGGVACHTGEKSCFFNHLNLEQNSRPNLNKEIKYDILDHLYHIALNRKLNSSSNSYIAKLYTKSPDSYLKKISEEACEFALAIKDLERFKLYANMNKESFGEHKPGQPKYDAIYEAADVLFHMIVALADYDIHPNAVLEELKRREGISGIEEKKARDK</sequence>
<accession>A0A1X9SQV3</accession>
<protein>
    <recommendedName>
        <fullName evidence="15">Histidine biosynthesis bifunctional protein HisIE</fullName>
    </recommendedName>
    <domain>
        <recommendedName>
            <fullName evidence="15">Phosphoribosyl-AMP cyclohydrolase</fullName>
            <shortName evidence="15">PRA-CH</shortName>
            <ecNumber evidence="15">3.5.4.19</ecNumber>
        </recommendedName>
    </domain>
    <domain>
        <recommendedName>
            <fullName evidence="15">Phosphoribosyl-ATP pyrophosphatase</fullName>
            <shortName evidence="15">PRA-PH</shortName>
            <ecNumber evidence="15">3.6.1.31</ecNumber>
        </recommendedName>
    </domain>
</protein>
<keyword evidence="9 15" id="KW-0028">Amino-acid biosynthesis</keyword>
<dbReference type="UniPathway" id="UPA00031">
    <property type="reaction ID" value="UER00007"/>
</dbReference>
<dbReference type="PANTHER" id="PTHR42945:SF1">
    <property type="entry name" value="HISTIDINE BIOSYNTHESIS BIFUNCTIONAL PROTEIN HIS7"/>
    <property type="match status" value="1"/>
</dbReference>
<evidence type="ECO:0000256" key="12">
    <source>
        <dbReference type="ARBA" id="ARBA00022840"/>
    </source>
</evidence>
<dbReference type="NCBIfam" id="NF001611">
    <property type="entry name" value="PRK00400.1-3"/>
    <property type="match status" value="1"/>
</dbReference>
<evidence type="ECO:0000256" key="11">
    <source>
        <dbReference type="ARBA" id="ARBA00022801"/>
    </source>
</evidence>
<dbReference type="Pfam" id="PF01503">
    <property type="entry name" value="PRA-PH"/>
    <property type="match status" value="1"/>
</dbReference>
<keyword evidence="11 15" id="KW-0378">Hydrolase</keyword>
<dbReference type="FunFam" id="3.10.20.810:FF:000001">
    <property type="entry name" value="Histidine biosynthesis bifunctional protein HisIE"/>
    <property type="match status" value="1"/>
</dbReference>
<evidence type="ECO:0000256" key="1">
    <source>
        <dbReference type="ARBA" id="ARBA00000024"/>
    </source>
</evidence>
<name>A0A1X9SQV3_9BACT</name>
<dbReference type="InterPro" id="IPR026660">
    <property type="entry name" value="PRA-CH"/>
</dbReference>
<comment type="pathway">
    <text evidence="5 15">Amino-acid biosynthesis; L-histidine biosynthesis; L-histidine from 5-phospho-alpha-D-ribose 1-diphosphate: step 2/9.</text>
</comment>
<keyword evidence="10 15" id="KW-0547">Nucleotide-binding</keyword>
<evidence type="ECO:0000313" key="17">
    <source>
        <dbReference type="Proteomes" id="UP000194309"/>
    </source>
</evidence>
<comment type="pathway">
    <text evidence="4 15">Amino-acid biosynthesis; L-histidine biosynthesis; L-histidine from 5-phospho-alpha-D-ribose 1-diphosphate: step 3/9.</text>
</comment>
<dbReference type="GO" id="GO:0004636">
    <property type="term" value="F:phosphoribosyl-ATP diphosphatase activity"/>
    <property type="evidence" value="ECO:0007669"/>
    <property type="project" value="UniProtKB-UniRule"/>
</dbReference>
<dbReference type="GO" id="GO:0005737">
    <property type="term" value="C:cytoplasm"/>
    <property type="evidence" value="ECO:0007669"/>
    <property type="project" value="UniProtKB-SubCell"/>
</dbReference>
<dbReference type="SUPFAM" id="SSF141734">
    <property type="entry name" value="HisI-like"/>
    <property type="match status" value="1"/>
</dbReference>
<evidence type="ECO:0000256" key="5">
    <source>
        <dbReference type="ARBA" id="ARBA00005204"/>
    </source>
</evidence>
<dbReference type="InterPro" id="IPR023019">
    <property type="entry name" value="His_synth_HisIE"/>
</dbReference>
<comment type="catalytic activity">
    <reaction evidence="1 15">
        <text>1-(5-phospho-beta-D-ribosyl)-5'-AMP + H2O = 1-(5-phospho-beta-D-ribosyl)-5-[(5-phospho-beta-D-ribosylamino)methylideneamino]imidazole-4-carboxamide</text>
        <dbReference type="Rhea" id="RHEA:20049"/>
        <dbReference type="ChEBI" id="CHEBI:15377"/>
        <dbReference type="ChEBI" id="CHEBI:58435"/>
        <dbReference type="ChEBI" id="CHEBI:59457"/>
        <dbReference type="EC" id="3.5.4.19"/>
    </reaction>
</comment>
<dbReference type="Proteomes" id="UP000194309">
    <property type="component" value="Chromosome"/>
</dbReference>
<dbReference type="KEGG" id="cdev:CIGN_0334"/>
<keyword evidence="14 15" id="KW-0511">Multifunctional enzyme</keyword>
<evidence type="ECO:0000256" key="4">
    <source>
        <dbReference type="ARBA" id="ARBA00005169"/>
    </source>
</evidence>
<evidence type="ECO:0000256" key="2">
    <source>
        <dbReference type="ARBA" id="ARBA00001460"/>
    </source>
</evidence>
<evidence type="ECO:0000256" key="13">
    <source>
        <dbReference type="ARBA" id="ARBA00023102"/>
    </source>
</evidence>
<dbReference type="EC" id="3.6.1.31" evidence="15"/>
<dbReference type="Gene3D" id="3.10.20.810">
    <property type="entry name" value="Phosphoribosyl-AMP cyclohydrolase"/>
    <property type="match status" value="1"/>
</dbReference>
<dbReference type="OrthoDB" id="9795769at2"/>
<accession>A0A381D8E3</accession>
<feature type="region of interest" description="Phosphoribosyl-ATP pyrophosphohydrolase" evidence="15">
    <location>
        <begin position="124"/>
        <end position="245"/>
    </location>
</feature>
<evidence type="ECO:0000256" key="14">
    <source>
        <dbReference type="ARBA" id="ARBA00023268"/>
    </source>
</evidence>